<dbReference type="Gene3D" id="3.40.630.10">
    <property type="entry name" value="Zn peptidases"/>
    <property type="match status" value="1"/>
</dbReference>
<evidence type="ECO:0000256" key="1">
    <source>
        <dbReference type="SAM" id="SignalP"/>
    </source>
</evidence>
<organism evidence="3 4">
    <name type="scientific">Winogradskyella flava</name>
    <dbReference type="NCBI Taxonomy" id="1884876"/>
    <lineage>
        <taxon>Bacteria</taxon>
        <taxon>Pseudomonadati</taxon>
        <taxon>Bacteroidota</taxon>
        <taxon>Flavobacteriia</taxon>
        <taxon>Flavobacteriales</taxon>
        <taxon>Flavobacteriaceae</taxon>
        <taxon>Winogradskyella</taxon>
    </lineage>
</organism>
<dbReference type="SUPFAM" id="SSF53187">
    <property type="entry name" value="Zn-dependent exopeptidases"/>
    <property type="match status" value="1"/>
</dbReference>
<feature type="domain" description="Peptidase M28" evidence="2">
    <location>
        <begin position="93"/>
        <end position="287"/>
    </location>
</feature>
<feature type="chain" id="PRO_5032423342" evidence="1">
    <location>
        <begin position="20"/>
        <end position="298"/>
    </location>
</feature>
<dbReference type="RefSeq" id="WP_185787735.1">
    <property type="nucleotide sequence ID" value="NZ_JACLCP010000001.1"/>
</dbReference>
<name>A0A842IQA2_9FLAO</name>
<proteinExistence type="predicted"/>
<dbReference type="EMBL" id="JACLCP010000001">
    <property type="protein sequence ID" value="MBC2844036.1"/>
    <property type="molecule type" value="Genomic_DNA"/>
</dbReference>
<keyword evidence="4" id="KW-1185">Reference proteome</keyword>
<sequence length="298" mass="33597">MKFIIIALSTFFFMALSHAQKEAIQFNEANLLDHVEVLSSDAFEGRETGTSGNEKARAYIVEQFQKLNVKPFKDSYNQTFEYKRGEVVKTGINLVGYIKGTQYPKKYVVISAHHDHLGKKQGKIFNGADDNASGISALFSFAEVLTKNPPKHSVILVAFDAEEYGINGSSYFVEAMKDKSIMMNLNMDMISRSSKDELYVVGTRYSEPLTSIMGSFENPTNTKLLEGHDGTDNKDDWTYASDHGPFHKAGIPFLYFGNEDHEAYHKPDDDFEAITPKFYVNAVKIIITVFKAIDRTDF</sequence>
<evidence type="ECO:0000313" key="3">
    <source>
        <dbReference type="EMBL" id="MBC2844036.1"/>
    </source>
</evidence>
<dbReference type="GO" id="GO:0006508">
    <property type="term" value="P:proteolysis"/>
    <property type="evidence" value="ECO:0007669"/>
    <property type="project" value="InterPro"/>
</dbReference>
<feature type="signal peptide" evidence="1">
    <location>
        <begin position="1"/>
        <end position="19"/>
    </location>
</feature>
<dbReference type="Proteomes" id="UP000533900">
    <property type="component" value="Unassembled WGS sequence"/>
</dbReference>
<gene>
    <name evidence="3" type="ORF">H7F21_02950</name>
</gene>
<protein>
    <submittedName>
        <fullName evidence="3">M28 family peptidase</fullName>
    </submittedName>
</protein>
<keyword evidence="1" id="KW-0732">Signal</keyword>
<dbReference type="InterPro" id="IPR045175">
    <property type="entry name" value="M28_fam"/>
</dbReference>
<accession>A0A842IQA2</accession>
<dbReference type="Pfam" id="PF04389">
    <property type="entry name" value="Peptidase_M28"/>
    <property type="match status" value="1"/>
</dbReference>
<dbReference type="GO" id="GO:0008235">
    <property type="term" value="F:metalloexopeptidase activity"/>
    <property type="evidence" value="ECO:0007669"/>
    <property type="project" value="InterPro"/>
</dbReference>
<dbReference type="PANTHER" id="PTHR12147">
    <property type="entry name" value="METALLOPEPTIDASE M28 FAMILY MEMBER"/>
    <property type="match status" value="1"/>
</dbReference>
<dbReference type="InterPro" id="IPR007484">
    <property type="entry name" value="Peptidase_M28"/>
</dbReference>
<comment type="caution">
    <text evidence="3">The sequence shown here is derived from an EMBL/GenBank/DDBJ whole genome shotgun (WGS) entry which is preliminary data.</text>
</comment>
<evidence type="ECO:0000259" key="2">
    <source>
        <dbReference type="Pfam" id="PF04389"/>
    </source>
</evidence>
<reference evidence="3" key="1">
    <citation type="submission" date="2020-08" db="EMBL/GenBank/DDBJ databases">
        <title>Winogradskyella ouciana sp. nov., isolated from the hadal seawater of the Mariana Trench.</title>
        <authorList>
            <person name="He X."/>
        </authorList>
    </citation>
    <scope>NUCLEOTIDE SEQUENCE [LARGE SCALE GENOMIC DNA]</scope>
    <source>
        <strain evidence="3">KCTC 52348</strain>
    </source>
</reference>
<evidence type="ECO:0000313" key="4">
    <source>
        <dbReference type="Proteomes" id="UP000533900"/>
    </source>
</evidence>
<dbReference type="PANTHER" id="PTHR12147:SF26">
    <property type="entry name" value="PEPTIDASE M28 DOMAIN-CONTAINING PROTEIN"/>
    <property type="match status" value="1"/>
</dbReference>
<dbReference type="AlphaFoldDB" id="A0A842IQA2"/>